<evidence type="ECO:0000313" key="1">
    <source>
        <dbReference type="EMBL" id="KMQ94514.1"/>
    </source>
</evidence>
<sequence>MLAVDKAKDSLRSESLFKGARYFAKISHPLLKPWYLDTGEELTRPVISMISRIRTYHVALHSHLCEKNIVSTQRNANADIINKTSGPISPTTVNSNRALILVDRIAYWLF</sequence>
<dbReference type="EMBL" id="LBMM01002659">
    <property type="protein sequence ID" value="KMQ94514.1"/>
    <property type="molecule type" value="Genomic_DNA"/>
</dbReference>
<comment type="caution">
    <text evidence="1">The sequence shown here is derived from an EMBL/GenBank/DDBJ whole genome shotgun (WGS) entry which is preliminary data.</text>
</comment>
<protein>
    <submittedName>
        <fullName evidence="1">Uncharacterized protein</fullName>
    </submittedName>
</protein>
<dbReference type="Proteomes" id="UP000036403">
    <property type="component" value="Unassembled WGS sequence"/>
</dbReference>
<name>A0A0J7KW83_LASNI</name>
<organism evidence="1 2">
    <name type="scientific">Lasius niger</name>
    <name type="common">Black garden ant</name>
    <dbReference type="NCBI Taxonomy" id="67767"/>
    <lineage>
        <taxon>Eukaryota</taxon>
        <taxon>Metazoa</taxon>
        <taxon>Ecdysozoa</taxon>
        <taxon>Arthropoda</taxon>
        <taxon>Hexapoda</taxon>
        <taxon>Insecta</taxon>
        <taxon>Pterygota</taxon>
        <taxon>Neoptera</taxon>
        <taxon>Endopterygota</taxon>
        <taxon>Hymenoptera</taxon>
        <taxon>Apocrita</taxon>
        <taxon>Aculeata</taxon>
        <taxon>Formicoidea</taxon>
        <taxon>Formicidae</taxon>
        <taxon>Formicinae</taxon>
        <taxon>Lasius</taxon>
        <taxon>Lasius</taxon>
    </lineage>
</organism>
<proteinExistence type="predicted"/>
<dbReference type="PaxDb" id="67767-A0A0J7KW83"/>
<gene>
    <name evidence="1" type="ORF">RF55_5333</name>
</gene>
<accession>A0A0J7KW83</accession>
<dbReference type="AlphaFoldDB" id="A0A0J7KW83"/>
<keyword evidence="2" id="KW-1185">Reference proteome</keyword>
<reference evidence="1 2" key="1">
    <citation type="submission" date="2015-04" db="EMBL/GenBank/DDBJ databases">
        <title>Lasius niger genome sequencing.</title>
        <authorList>
            <person name="Konorov E.A."/>
            <person name="Nikitin M.A."/>
            <person name="Kirill M.V."/>
            <person name="Chang P."/>
        </authorList>
    </citation>
    <scope>NUCLEOTIDE SEQUENCE [LARGE SCALE GENOMIC DNA]</scope>
    <source>
        <tissue evidence="1">Whole</tissue>
    </source>
</reference>
<evidence type="ECO:0000313" key="2">
    <source>
        <dbReference type="Proteomes" id="UP000036403"/>
    </source>
</evidence>